<sequence length="438" mass="51111">MVRREGFWLLRLFLMDEMGWGVVKKIYYIPVKKENMEPLRVAAYCRVSTKKETQLASLAHQIMAYTEQISDHPGWVFSGVFWDCVRSGLRKKGRNGLKHMLESATEGKFDYIITKSAKRVSRNTVELLQIMRYLKERGIQMYFEFENVNSFDPDAEAAITLSGAMGQEESRNLSENIQWGIQRKFEEGLFSYYKHFMGYRCVEGELVIVPEQAKKVRLIFELYLKGYTFSQIKKYLEDNGIKTVTGKEVWSANVIQQMLKNEKYKGDIMLQKTFTEDYLNGIRKKNVGQRTRYYVKGSHPAIISSEIFDKVQAEMLNRARLLRIADDNQISSGNRYSSKYLLSNLLVCGDCGGGFRRRTERGKIVWRCGTRMEKGKAECKNSSTLNDQYVRDILREVVCNGEYGENVVKDRVKRIDVYEKQLIICYAEKEKYQKCEFE</sequence>
<dbReference type="InterPro" id="IPR050639">
    <property type="entry name" value="SSR_resolvase"/>
</dbReference>
<name>G5HQF2_9FIRM</name>
<accession>G5HQF2</accession>
<dbReference type="InterPro" id="IPR025827">
    <property type="entry name" value="Zn_ribbon_recom_dom"/>
</dbReference>
<dbReference type="InterPro" id="IPR006119">
    <property type="entry name" value="Resolv_N"/>
</dbReference>
<dbReference type="EMBL" id="ADLJ01000044">
    <property type="protein sequence ID" value="EHE96278.1"/>
    <property type="molecule type" value="Genomic_DNA"/>
</dbReference>
<dbReference type="GO" id="GO:0000150">
    <property type="term" value="F:DNA strand exchange activity"/>
    <property type="evidence" value="ECO:0007669"/>
    <property type="project" value="InterPro"/>
</dbReference>
<dbReference type="Pfam" id="PF00239">
    <property type="entry name" value="Resolvase"/>
    <property type="match status" value="1"/>
</dbReference>
<dbReference type="InterPro" id="IPR038109">
    <property type="entry name" value="DNA_bind_recomb_sf"/>
</dbReference>
<dbReference type="SUPFAM" id="SSF53041">
    <property type="entry name" value="Resolvase-like"/>
    <property type="match status" value="1"/>
</dbReference>
<dbReference type="InterPro" id="IPR036162">
    <property type="entry name" value="Resolvase-like_N_sf"/>
</dbReference>
<dbReference type="Pfam" id="PF13408">
    <property type="entry name" value="Zn_ribbon_recom"/>
    <property type="match status" value="1"/>
</dbReference>
<reference evidence="3 4" key="1">
    <citation type="submission" date="2011-08" db="EMBL/GenBank/DDBJ databases">
        <title>The Genome Sequence of Clostridium citroniae WAL-17108.</title>
        <authorList>
            <consortium name="The Broad Institute Genome Sequencing Platform"/>
            <person name="Earl A."/>
            <person name="Ward D."/>
            <person name="Feldgarden M."/>
            <person name="Gevers D."/>
            <person name="Finegold S.M."/>
            <person name="Summanen P.H."/>
            <person name="Molitoris D.R."/>
            <person name="Vaisanen M.L."/>
            <person name="Daigneault M."/>
            <person name="Allen-Vercoe E."/>
            <person name="Young S.K."/>
            <person name="Zeng Q."/>
            <person name="Gargeya S."/>
            <person name="Fitzgerald M."/>
            <person name="Haas B."/>
            <person name="Abouelleil A."/>
            <person name="Alvarado L."/>
            <person name="Arachchi H.M."/>
            <person name="Berlin A."/>
            <person name="Brown A."/>
            <person name="Chapman S.B."/>
            <person name="Chen Z."/>
            <person name="Dunbar C."/>
            <person name="Freedman E."/>
            <person name="Gearin G."/>
            <person name="Gellesch M."/>
            <person name="Goldberg J."/>
            <person name="Griggs A."/>
            <person name="Gujja S."/>
            <person name="Heiman D."/>
            <person name="Howarth C."/>
            <person name="Larson L."/>
            <person name="Lui A."/>
            <person name="MacDonald P.J.P."/>
            <person name="Montmayeur A."/>
            <person name="Murphy C."/>
            <person name="Neiman D."/>
            <person name="Pearson M."/>
            <person name="Priest M."/>
            <person name="Roberts A."/>
            <person name="Saif S."/>
            <person name="Shea T."/>
            <person name="Shenoy N."/>
            <person name="Sisk P."/>
            <person name="Stolte C."/>
            <person name="Sykes S."/>
            <person name="Wortman J."/>
            <person name="Nusbaum C."/>
            <person name="Birren B."/>
        </authorList>
    </citation>
    <scope>NUCLEOTIDE SEQUENCE [LARGE SCALE GENOMIC DNA]</scope>
    <source>
        <strain evidence="3 4">WAL-17108</strain>
    </source>
</reference>
<protein>
    <recommendedName>
        <fullName evidence="5">Recombinase domain-containing protein</fullName>
    </recommendedName>
</protein>
<dbReference type="Proteomes" id="UP000003763">
    <property type="component" value="Unassembled WGS sequence"/>
</dbReference>
<dbReference type="PANTHER" id="PTHR30461:SF23">
    <property type="entry name" value="DNA RECOMBINASE-RELATED"/>
    <property type="match status" value="1"/>
</dbReference>
<dbReference type="CDD" id="cd00338">
    <property type="entry name" value="Ser_Recombinase"/>
    <property type="match status" value="1"/>
</dbReference>
<dbReference type="PROSITE" id="PS51737">
    <property type="entry name" value="RECOMBINASE_DNA_BIND"/>
    <property type="match status" value="1"/>
</dbReference>
<dbReference type="eggNOG" id="COG1961">
    <property type="taxonomic scope" value="Bacteria"/>
</dbReference>
<dbReference type="PROSITE" id="PS51736">
    <property type="entry name" value="RECOMBINASES_3"/>
    <property type="match status" value="1"/>
</dbReference>
<comment type="caution">
    <text evidence="3">The sequence shown here is derived from an EMBL/GenBank/DDBJ whole genome shotgun (WGS) entry which is preliminary data.</text>
</comment>
<gene>
    <name evidence="3" type="ORF">HMPREF9469_04814</name>
</gene>
<dbReference type="HOGENOM" id="CLU_010686_0_5_9"/>
<dbReference type="AlphaFoldDB" id="G5HQF2"/>
<dbReference type="Gene3D" id="3.40.50.1390">
    <property type="entry name" value="Resolvase, N-terminal catalytic domain"/>
    <property type="match status" value="1"/>
</dbReference>
<organism evidence="3 4">
    <name type="scientific">[Clostridium] citroniae WAL-17108</name>
    <dbReference type="NCBI Taxonomy" id="742733"/>
    <lineage>
        <taxon>Bacteria</taxon>
        <taxon>Bacillati</taxon>
        <taxon>Bacillota</taxon>
        <taxon>Clostridia</taxon>
        <taxon>Lachnospirales</taxon>
        <taxon>Lachnospiraceae</taxon>
        <taxon>Enterocloster</taxon>
    </lineage>
</organism>
<dbReference type="Gene3D" id="3.90.1750.20">
    <property type="entry name" value="Putative Large Serine Recombinase, Chain B, Domain 2"/>
    <property type="match status" value="1"/>
</dbReference>
<proteinExistence type="predicted"/>
<evidence type="ECO:0000313" key="4">
    <source>
        <dbReference type="Proteomes" id="UP000003763"/>
    </source>
</evidence>
<evidence type="ECO:0000259" key="1">
    <source>
        <dbReference type="PROSITE" id="PS51736"/>
    </source>
</evidence>
<feature type="domain" description="Recombinase" evidence="2">
    <location>
        <begin position="196"/>
        <end position="321"/>
    </location>
</feature>
<dbReference type="InterPro" id="IPR011109">
    <property type="entry name" value="DNA_bind_recombinase_dom"/>
</dbReference>
<dbReference type="SMART" id="SM00857">
    <property type="entry name" value="Resolvase"/>
    <property type="match status" value="1"/>
</dbReference>
<dbReference type="PANTHER" id="PTHR30461">
    <property type="entry name" value="DNA-INVERTASE FROM LAMBDOID PROPHAGE"/>
    <property type="match status" value="1"/>
</dbReference>
<dbReference type="PATRIC" id="fig|742733.3.peg.4968"/>
<feature type="domain" description="Resolvase/invertase-type recombinase catalytic" evidence="1">
    <location>
        <begin position="40"/>
        <end position="188"/>
    </location>
</feature>
<dbReference type="GO" id="GO:0003677">
    <property type="term" value="F:DNA binding"/>
    <property type="evidence" value="ECO:0007669"/>
    <property type="project" value="InterPro"/>
</dbReference>
<evidence type="ECO:0000259" key="2">
    <source>
        <dbReference type="PROSITE" id="PS51737"/>
    </source>
</evidence>
<evidence type="ECO:0008006" key="5">
    <source>
        <dbReference type="Google" id="ProtNLM"/>
    </source>
</evidence>
<dbReference type="Pfam" id="PF07508">
    <property type="entry name" value="Recombinase"/>
    <property type="match status" value="1"/>
</dbReference>
<evidence type="ECO:0000313" key="3">
    <source>
        <dbReference type="EMBL" id="EHE96278.1"/>
    </source>
</evidence>